<sequence>MPNSWGFTEAALNGPCNVLGGQAVYLGCFLTDNGDFIGAYPPAGTSYWTTIETPYNSENRVENCYGDFTQTGCGWQVKYYADGYDYQNSSLDGIYAAAVYVDPSFATDGSLVPSIEQYNFKYLGCLEDGEDGADENTGILRPVITVQLTASSTFMLDCFEFCASLNMPYAGLASQTTNTGYFGPSTSTTCLCGVSFRGIVFPIANSDESCNGSPVTGLAWIMHHWGQLYWYLGTRWCNVTGGIWFAFYRNPNYLGCYEPPILGITPPPVENIYSSAYCFPSNYPPGTTSKTLPSFTSGAITVNTQIPAAQVWVSPQYPQYTYLGCYGNGSIFLDFTNMTQTPTDTTMLRVEDCMQYCSGAGGNGTIHAAVYGTAYLGGKGIVCLCGNNVNLNNQLYAWNCTYPCGVGGSNLFGELCDGYDAADGIGSSGTAAPGGFNVAPIGLYGPTSLLTASPAGVSRSITQRMFGRAFQHPACLEPTHLSVHLL</sequence>
<dbReference type="KEGG" id="psco:LY89DRAFT_726786"/>
<keyword evidence="2" id="KW-1185">Reference proteome</keyword>
<proteinExistence type="predicted"/>
<dbReference type="RefSeq" id="XP_018078077.1">
    <property type="nucleotide sequence ID" value="XM_018219080.1"/>
</dbReference>
<organism evidence="1 2">
    <name type="scientific">Mollisia scopiformis</name>
    <name type="common">Conifer needle endophyte fungus</name>
    <name type="synonym">Phialocephala scopiformis</name>
    <dbReference type="NCBI Taxonomy" id="149040"/>
    <lineage>
        <taxon>Eukaryota</taxon>
        <taxon>Fungi</taxon>
        <taxon>Dikarya</taxon>
        <taxon>Ascomycota</taxon>
        <taxon>Pezizomycotina</taxon>
        <taxon>Leotiomycetes</taxon>
        <taxon>Helotiales</taxon>
        <taxon>Mollisiaceae</taxon>
        <taxon>Mollisia</taxon>
    </lineage>
</organism>
<accession>A0A194XVI4</accession>
<dbReference type="AlphaFoldDB" id="A0A194XVI4"/>
<dbReference type="OrthoDB" id="3543815at2759"/>
<gene>
    <name evidence="1" type="ORF">LY89DRAFT_726786</name>
</gene>
<name>A0A194XVI4_MOLSC</name>
<dbReference type="InParanoid" id="A0A194XVI4"/>
<dbReference type="EMBL" id="KQ947404">
    <property type="protein sequence ID" value="KUJ23722.1"/>
    <property type="molecule type" value="Genomic_DNA"/>
</dbReference>
<evidence type="ECO:0008006" key="3">
    <source>
        <dbReference type="Google" id="ProtNLM"/>
    </source>
</evidence>
<dbReference type="GeneID" id="28828806"/>
<reference evidence="1 2" key="1">
    <citation type="submission" date="2015-10" db="EMBL/GenBank/DDBJ databases">
        <title>Full genome of DAOMC 229536 Phialocephala scopiformis, a fungal endophyte of spruce producing the potent anti-insectan compound rugulosin.</title>
        <authorList>
            <consortium name="DOE Joint Genome Institute"/>
            <person name="Walker A.K."/>
            <person name="Frasz S.L."/>
            <person name="Seifert K.A."/>
            <person name="Miller J.D."/>
            <person name="Mondo S.J."/>
            <person name="Labutti K."/>
            <person name="Lipzen A."/>
            <person name="Dockter R."/>
            <person name="Kennedy M."/>
            <person name="Grigoriev I.V."/>
            <person name="Spatafora J.W."/>
        </authorList>
    </citation>
    <scope>NUCLEOTIDE SEQUENCE [LARGE SCALE GENOMIC DNA]</scope>
    <source>
        <strain evidence="1 2">CBS 120377</strain>
    </source>
</reference>
<evidence type="ECO:0000313" key="2">
    <source>
        <dbReference type="Proteomes" id="UP000070700"/>
    </source>
</evidence>
<dbReference type="Proteomes" id="UP000070700">
    <property type="component" value="Unassembled WGS sequence"/>
</dbReference>
<evidence type="ECO:0000313" key="1">
    <source>
        <dbReference type="EMBL" id="KUJ23722.1"/>
    </source>
</evidence>
<protein>
    <recommendedName>
        <fullName evidence="3">WSC domain-containing protein</fullName>
    </recommendedName>
</protein>